<accession>A0A829YIB7</accession>
<name>A0A829YIB7_9GAMM</name>
<evidence type="ECO:0008006" key="4">
    <source>
        <dbReference type="Google" id="ProtNLM"/>
    </source>
</evidence>
<dbReference type="RefSeq" id="WP_161827805.1">
    <property type="nucleotide sequence ID" value="NZ_BLJO01000001.1"/>
</dbReference>
<gene>
    <name evidence="2" type="ORF">GCM10011487_49800</name>
</gene>
<feature type="signal peptide" evidence="1">
    <location>
        <begin position="1"/>
        <end position="22"/>
    </location>
</feature>
<evidence type="ECO:0000256" key="1">
    <source>
        <dbReference type="SAM" id="SignalP"/>
    </source>
</evidence>
<proteinExistence type="predicted"/>
<sequence>MYNSMSKRVSLCVVVVTLAALAGCEMTSHRVGQSATVQFGVVQNAQQVTLDSQAAQGAIIGGTIGLLASGRGSRGRGAATGAVLGGAATAATQGNRTGIQYTVQMSDGSSVRIISDQREIKPNDCVAIERVGNSANIRRASSDYCDPANAEAISKVSDASKSEAGHCQAAKEELAAAEDEKAVDLASRKVELLCDD</sequence>
<keyword evidence="1" id="KW-0732">Signal</keyword>
<keyword evidence="3" id="KW-1185">Reference proteome</keyword>
<dbReference type="Proteomes" id="UP000445000">
    <property type="component" value="Unassembled WGS sequence"/>
</dbReference>
<evidence type="ECO:0000313" key="2">
    <source>
        <dbReference type="EMBL" id="GFE82980.1"/>
    </source>
</evidence>
<comment type="caution">
    <text evidence="2">The sequence shown here is derived from an EMBL/GenBank/DDBJ whole genome shotgun (WGS) entry which is preliminary data.</text>
</comment>
<dbReference type="AlphaFoldDB" id="A0A829YIB7"/>
<dbReference type="PROSITE" id="PS51257">
    <property type="entry name" value="PROKAR_LIPOPROTEIN"/>
    <property type="match status" value="1"/>
</dbReference>
<organism evidence="2 3">
    <name type="scientific">Steroidobacter agaridevorans</name>
    <dbReference type="NCBI Taxonomy" id="2695856"/>
    <lineage>
        <taxon>Bacteria</taxon>
        <taxon>Pseudomonadati</taxon>
        <taxon>Pseudomonadota</taxon>
        <taxon>Gammaproteobacteria</taxon>
        <taxon>Steroidobacterales</taxon>
        <taxon>Steroidobacteraceae</taxon>
        <taxon>Steroidobacter</taxon>
    </lineage>
</organism>
<feature type="chain" id="PRO_5032982439" description="Glycine zipper 2TM domain-containing protein" evidence="1">
    <location>
        <begin position="23"/>
        <end position="196"/>
    </location>
</feature>
<evidence type="ECO:0000313" key="3">
    <source>
        <dbReference type="Proteomes" id="UP000445000"/>
    </source>
</evidence>
<dbReference type="EMBL" id="BLJN01000005">
    <property type="protein sequence ID" value="GFE82980.1"/>
    <property type="molecule type" value="Genomic_DNA"/>
</dbReference>
<protein>
    <recommendedName>
        <fullName evidence="4">Glycine zipper 2TM domain-containing protein</fullName>
    </recommendedName>
</protein>
<reference evidence="3" key="1">
    <citation type="submission" date="2020-01" db="EMBL/GenBank/DDBJ databases">
        <title>'Steroidobacter agaridevorans' sp. nov., agar-degrading bacteria isolated from rhizosphere soils.</title>
        <authorList>
            <person name="Ikenaga M."/>
            <person name="Kataoka M."/>
            <person name="Murouchi A."/>
            <person name="Katsuragi S."/>
            <person name="Sakai M."/>
        </authorList>
    </citation>
    <scope>NUCLEOTIDE SEQUENCE [LARGE SCALE GENOMIC DNA]</scope>
    <source>
        <strain evidence="3">YU21-B</strain>
    </source>
</reference>